<keyword evidence="8" id="KW-0408">Iron</keyword>
<organism evidence="11 12">
    <name type="scientific">Rosa chinensis</name>
    <name type="common">China rose</name>
    <dbReference type="NCBI Taxonomy" id="74649"/>
    <lineage>
        <taxon>Eukaryota</taxon>
        <taxon>Viridiplantae</taxon>
        <taxon>Streptophyta</taxon>
        <taxon>Embryophyta</taxon>
        <taxon>Tracheophyta</taxon>
        <taxon>Spermatophyta</taxon>
        <taxon>Magnoliopsida</taxon>
        <taxon>eudicotyledons</taxon>
        <taxon>Gunneridae</taxon>
        <taxon>Pentapetalae</taxon>
        <taxon>rosids</taxon>
        <taxon>fabids</taxon>
        <taxon>Rosales</taxon>
        <taxon>Rosaceae</taxon>
        <taxon>Rosoideae</taxon>
        <taxon>Rosoideae incertae sedis</taxon>
        <taxon>Rosa</taxon>
    </lineage>
</organism>
<reference evidence="11 12" key="1">
    <citation type="journal article" date="2018" name="Nat. Genet.">
        <title>The Rosa genome provides new insights in the design of modern roses.</title>
        <authorList>
            <person name="Bendahmane M."/>
        </authorList>
    </citation>
    <scope>NUCLEOTIDE SEQUENCE [LARGE SCALE GENOMIC DNA]</scope>
    <source>
        <strain evidence="12">cv. Old Blush</strain>
    </source>
</reference>
<evidence type="ECO:0000256" key="8">
    <source>
        <dbReference type="ARBA" id="ARBA00023004"/>
    </source>
</evidence>
<keyword evidence="12" id="KW-1185">Reference proteome</keyword>
<keyword evidence="10" id="KW-0472">Membrane</keyword>
<evidence type="ECO:0000313" key="11">
    <source>
        <dbReference type="EMBL" id="PRQ39032.1"/>
    </source>
</evidence>
<dbReference type="STRING" id="74649.A0A2P6QXX0"/>
<keyword evidence="4" id="KW-0812">Transmembrane</keyword>
<dbReference type="GO" id="GO:0004497">
    <property type="term" value="F:monooxygenase activity"/>
    <property type="evidence" value="ECO:0007669"/>
    <property type="project" value="UniProtKB-KW"/>
</dbReference>
<dbReference type="Gene3D" id="1.20.120.990">
    <property type="entry name" value="Glycosyltransferase family 88, C-terminal domain"/>
    <property type="match status" value="1"/>
</dbReference>
<dbReference type="Gramene" id="PRQ39032">
    <property type="protein sequence ID" value="PRQ39032"/>
    <property type="gene ID" value="RchiOBHm_Chr4g0420591"/>
</dbReference>
<evidence type="ECO:0000313" key="12">
    <source>
        <dbReference type="Proteomes" id="UP000238479"/>
    </source>
</evidence>
<dbReference type="GO" id="GO:0016705">
    <property type="term" value="F:oxidoreductase activity, acting on paired donors, with incorporation or reduction of molecular oxygen"/>
    <property type="evidence" value="ECO:0007669"/>
    <property type="project" value="InterPro"/>
</dbReference>
<evidence type="ECO:0000256" key="6">
    <source>
        <dbReference type="ARBA" id="ARBA00022989"/>
    </source>
</evidence>
<keyword evidence="7" id="KW-0560">Oxidoreductase</keyword>
<dbReference type="InterPro" id="IPR036396">
    <property type="entry name" value="Cyt_P450_sf"/>
</dbReference>
<keyword evidence="3" id="KW-0349">Heme</keyword>
<gene>
    <name evidence="11" type="ORF">RchiOBHm_Chr4g0420591</name>
</gene>
<evidence type="ECO:0000256" key="1">
    <source>
        <dbReference type="ARBA" id="ARBA00004167"/>
    </source>
</evidence>
<sequence length="92" mass="10975">MCKENMIPDMIASAETMLVRWKSHEKGKEMEVYEEFRLFTSEVIARTAFGSSYVEGKNIFDMLMKLSLLKNDFKLKFPGFRYTYLYSYTLVW</sequence>
<keyword evidence="6" id="KW-1133">Transmembrane helix</keyword>
<dbReference type="GO" id="GO:0016020">
    <property type="term" value="C:membrane"/>
    <property type="evidence" value="ECO:0007669"/>
    <property type="project" value="UniProtKB-SubCell"/>
</dbReference>
<evidence type="ECO:0000256" key="10">
    <source>
        <dbReference type="ARBA" id="ARBA00023136"/>
    </source>
</evidence>
<name>A0A2P6QXX0_ROSCH</name>
<accession>A0A2P6QXX0</accession>
<evidence type="ECO:0000256" key="7">
    <source>
        <dbReference type="ARBA" id="ARBA00023002"/>
    </source>
</evidence>
<dbReference type="EMBL" id="PDCK01000042">
    <property type="protein sequence ID" value="PRQ39032.1"/>
    <property type="molecule type" value="Genomic_DNA"/>
</dbReference>
<dbReference type="GO" id="GO:0005506">
    <property type="term" value="F:iron ion binding"/>
    <property type="evidence" value="ECO:0007669"/>
    <property type="project" value="InterPro"/>
</dbReference>
<comment type="subcellular location">
    <subcellularLocation>
        <location evidence="1">Membrane</location>
        <topology evidence="1">Single-pass membrane protein</topology>
    </subcellularLocation>
</comment>
<dbReference type="Proteomes" id="UP000238479">
    <property type="component" value="Chromosome 4"/>
</dbReference>
<evidence type="ECO:0000256" key="5">
    <source>
        <dbReference type="ARBA" id="ARBA00022723"/>
    </source>
</evidence>
<proteinExistence type="inferred from homology"/>
<protein>
    <submittedName>
        <fullName evidence="11">Putative cytochrome P450</fullName>
    </submittedName>
</protein>
<dbReference type="InterPro" id="IPR050665">
    <property type="entry name" value="Cytochrome_P450_Monooxygen"/>
</dbReference>
<dbReference type="PANTHER" id="PTHR24282">
    <property type="entry name" value="CYTOCHROME P450 FAMILY MEMBER"/>
    <property type="match status" value="1"/>
</dbReference>
<keyword evidence="9" id="KW-0503">Monooxygenase</keyword>
<dbReference type="SUPFAM" id="SSF48264">
    <property type="entry name" value="Cytochrome P450"/>
    <property type="match status" value="1"/>
</dbReference>
<comment type="similarity">
    <text evidence="2">Belongs to the cytochrome P450 family.</text>
</comment>
<evidence type="ECO:0000256" key="2">
    <source>
        <dbReference type="ARBA" id="ARBA00010617"/>
    </source>
</evidence>
<evidence type="ECO:0000256" key="9">
    <source>
        <dbReference type="ARBA" id="ARBA00023033"/>
    </source>
</evidence>
<dbReference type="GO" id="GO:0020037">
    <property type="term" value="F:heme binding"/>
    <property type="evidence" value="ECO:0007669"/>
    <property type="project" value="InterPro"/>
</dbReference>
<evidence type="ECO:0000256" key="3">
    <source>
        <dbReference type="ARBA" id="ARBA00022617"/>
    </source>
</evidence>
<dbReference type="PANTHER" id="PTHR24282:SF20">
    <property type="entry name" value="CYTOCHROME P450 CYP749A22-LIKE"/>
    <property type="match status" value="1"/>
</dbReference>
<dbReference type="OMA" id="CKENMIP"/>
<comment type="caution">
    <text evidence="11">The sequence shown here is derived from an EMBL/GenBank/DDBJ whole genome shotgun (WGS) entry which is preliminary data.</text>
</comment>
<keyword evidence="5" id="KW-0479">Metal-binding</keyword>
<evidence type="ECO:0000256" key="4">
    <source>
        <dbReference type="ARBA" id="ARBA00022692"/>
    </source>
</evidence>
<dbReference type="AlphaFoldDB" id="A0A2P6QXX0"/>